<dbReference type="InterPro" id="IPR009218">
    <property type="entry name" value="HD_phosphohydro"/>
</dbReference>
<dbReference type="PIRSF" id="PIRSF035170">
    <property type="entry name" value="HD_phosphohydro"/>
    <property type="match status" value="1"/>
</dbReference>
<evidence type="ECO:0000313" key="1">
    <source>
        <dbReference type="EMBL" id="MCW3486573.1"/>
    </source>
</evidence>
<dbReference type="Proteomes" id="UP001207742">
    <property type="component" value="Unassembled WGS sequence"/>
</dbReference>
<sequence>MFTATLRTAWSQLHKPYTQDDTFIHQTFEQLLAAYGSPNRYYHNLSHIHQLLTLQQQYAAQLQQTDVVLFAIFFHDVVYNVLKTDNEAKSALAAEKHLRQLGYPADKTALVKDYIIATQTHLPTQQDTDLDFFLDFDLQILGTAPDNYIAYTQQIRREYGVYPKMVYNPGRKKALQHFLDMPAIYCTHDFRTLYETPARKNIQEEITRL</sequence>
<name>A0ABT3IRG4_9BACT</name>
<dbReference type="PANTHER" id="PTHR21174">
    <property type="match status" value="1"/>
</dbReference>
<evidence type="ECO:0000313" key="2">
    <source>
        <dbReference type="Proteomes" id="UP001207742"/>
    </source>
</evidence>
<proteinExistence type="predicted"/>
<dbReference type="SUPFAM" id="SSF109604">
    <property type="entry name" value="HD-domain/PDEase-like"/>
    <property type="match status" value="1"/>
</dbReference>
<evidence type="ECO:0008006" key="3">
    <source>
        <dbReference type="Google" id="ProtNLM"/>
    </source>
</evidence>
<dbReference type="PANTHER" id="PTHR21174:SF0">
    <property type="entry name" value="HD PHOSPHOHYDROLASE FAMILY PROTEIN-RELATED"/>
    <property type="match status" value="1"/>
</dbReference>
<comment type="caution">
    <text evidence="1">The sequence shown here is derived from an EMBL/GenBank/DDBJ whole genome shotgun (WGS) entry which is preliminary data.</text>
</comment>
<dbReference type="EMBL" id="JAPDNS010000002">
    <property type="protein sequence ID" value="MCW3486573.1"/>
    <property type="molecule type" value="Genomic_DNA"/>
</dbReference>
<dbReference type="RefSeq" id="WP_264733388.1">
    <property type="nucleotide sequence ID" value="NZ_JAPDNR010000001.1"/>
</dbReference>
<protein>
    <recommendedName>
        <fullName evidence="3">Metal-dependent HD superfamily phosphohydrolase</fullName>
    </recommendedName>
</protein>
<organism evidence="1 2">
    <name type="scientific">Chitinophaga nivalis</name>
    <dbReference type="NCBI Taxonomy" id="2991709"/>
    <lineage>
        <taxon>Bacteria</taxon>
        <taxon>Pseudomonadati</taxon>
        <taxon>Bacteroidota</taxon>
        <taxon>Chitinophagia</taxon>
        <taxon>Chitinophagales</taxon>
        <taxon>Chitinophagaceae</taxon>
        <taxon>Chitinophaga</taxon>
    </lineage>
</organism>
<gene>
    <name evidence="1" type="ORF">OL497_21910</name>
</gene>
<accession>A0ABT3IRG4</accession>
<keyword evidence="2" id="KW-1185">Reference proteome</keyword>
<dbReference type="Gene3D" id="1.10.472.50">
    <property type="entry name" value="HD-domain/PDEase-like"/>
    <property type="match status" value="1"/>
</dbReference>
<reference evidence="1 2" key="1">
    <citation type="submission" date="2022-10" db="EMBL/GenBank/DDBJ databases">
        <title>Chitinophaga nivalis PC15 sp. nov., isolated from Pyeongchang county, South Korea.</title>
        <authorList>
            <person name="Trinh H.N."/>
        </authorList>
    </citation>
    <scope>NUCLEOTIDE SEQUENCE [LARGE SCALE GENOMIC DNA]</scope>
    <source>
        <strain evidence="1 2">PC14</strain>
    </source>
</reference>